<keyword evidence="5" id="KW-1185">Reference proteome</keyword>
<accession>A0A328UBV2</accession>
<dbReference type="InterPro" id="IPR016181">
    <property type="entry name" value="Acyl_CoA_acyltransferase"/>
</dbReference>
<keyword evidence="2" id="KW-0012">Acyltransferase</keyword>
<dbReference type="CDD" id="cd04301">
    <property type="entry name" value="NAT_SF"/>
    <property type="match status" value="1"/>
</dbReference>
<organism evidence="4 5">
    <name type="scientific">Hydrogeniiclostridium mannosilyticum</name>
    <dbReference type="NCBI Taxonomy" id="2764322"/>
    <lineage>
        <taxon>Bacteria</taxon>
        <taxon>Bacillati</taxon>
        <taxon>Bacillota</taxon>
        <taxon>Clostridia</taxon>
        <taxon>Eubacteriales</taxon>
        <taxon>Acutalibacteraceae</taxon>
        <taxon>Hydrogeniiclostridium</taxon>
    </lineage>
</organism>
<keyword evidence="1 4" id="KW-0808">Transferase</keyword>
<dbReference type="PANTHER" id="PTHR43072:SF23">
    <property type="entry name" value="UPF0039 PROTEIN C11D3.02C"/>
    <property type="match status" value="1"/>
</dbReference>
<dbReference type="AlphaFoldDB" id="A0A328UBV2"/>
<evidence type="ECO:0000256" key="1">
    <source>
        <dbReference type="ARBA" id="ARBA00022679"/>
    </source>
</evidence>
<evidence type="ECO:0000259" key="3">
    <source>
        <dbReference type="PROSITE" id="PS51186"/>
    </source>
</evidence>
<sequence length="195" mass="22162">MKLRFAAEKDCRSLLAIYAQYIDTAVTFECRLPSEEEFTGRIRAITSNYPYLVCEDQGRIAGYAYAHRQMEREAYQWNAELSIYLDRAYTARGIGRRLYGALMELLRLQGVKNVYGGVTLPNAGSEGLHRALGFQLLGVYRHTGFKCGKWHDVGWFEKALSPCTGNPQPVLPIHRLDEKQRAGILRAFAQPDGQR</sequence>
<name>A0A328UBV2_9FIRM</name>
<dbReference type="SUPFAM" id="SSF55729">
    <property type="entry name" value="Acyl-CoA N-acyltransferases (Nat)"/>
    <property type="match status" value="1"/>
</dbReference>
<protein>
    <submittedName>
        <fullName evidence="4">N-acetyltransferase</fullName>
    </submittedName>
</protein>
<dbReference type="RefSeq" id="WP_112332728.1">
    <property type="nucleotide sequence ID" value="NZ_QLYR01000004.1"/>
</dbReference>
<dbReference type="GO" id="GO:0016747">
    <property type="term" value="F:acyltransferase activity, transferring groups other than amino-acyl groups"/>
    <property type="evidence" value="ECO:0007669"/>
    <property type="project" value="InterPro"/>
</dbReference>
<proteinExistence type="predicted"/>
<dbReference type="PROSITE" id="PS51186">
    <property type="entry name" value="GNAT"/>
    <property type="match status" value="1"/>
</dbReference>
<evidence type="ECO:0000256" key="2">
    <source>
        <dbReference type="ARBA" id="ARBA00023315"/>
    </source>
</evidence>
<evidence type="ECO:0000313" key="5">
    <source>
        <dbReference type="Proteomes" id="UP000249377"/>
    </source>
</evidence>
<feature type="domain" description="N-acetyltransferase" evidence="3">
    <location>
        <begin position="1"/>
        <end position="161"/>
    </location>
</feature>
<gene>
    <name evidence="4" type="ORF">DPQ25_08450</name>
</gene>
<dbReference type="Pfam" id="PF13420">
    <property type="entry name" value="Acetyltransf_4"/>
    <property type="match status" value="1"/>
</dbReference>
<dbReference type="InterPro" id="IPR000182">
    <property type="entry name" value="GNAT_dom"/>
</dbReference>
<dbReference type="Proteomes" id="UP000249377">
    <property type="component" value="Unassembled WGS sequence"/>
</dbReference>
<comment type="caution">
    <text evidence="4">The sequence shown here is derived from an EMBL/GenBank/DDBJ whole genome shotgun (WGS) entry which is preliminary data.</text>
</comment>
<dbReference type="Gene3D" id="3.40.630.30">
    <property type="match status" value="1"/>
</dbReference>
<reference evidence="4 5" key="1">
    <citation type="submission" date="2018-06" db="EMBL/GenBank/DDBJ databases">
        <title>Noncontiguous genome sequence of Ruminococcaceae bacterium ASD2818.</title>
        <authorList>
            <person name="Chaplin A.V."/>
            <person name="Sokolova S.R."/>
            <person name="Kochetkova T.O."/>
            <person name="Goltsov A.Y."/>
            <person name="Trofimov D.Y."/>
            <person name="Efimov B.A."/>
        </authorList>
    </citation>
    <scope>NUCLEOTIDE SEQUENCE [LARGE SCALE GENOMIC DNA]</scope>
    <source>
        <strain evidence="4 5">ASD2818</strain>
    </source>
</reference>
<evidence type="ECO:0000313" key="4">
    <source>
        <dbReference type="EMBL" id="RAQ28807.1"/>
    </source>
</evidence>
<dbReference type="PANTHER" id="PTHR43072">
    <property type="entry name" value="N-ACETYLTRANSFERASE"/>
    <property type="match status" value="1"/>
</dbReference>
<dbReference type="EMBL" id="QLYR01000004">
    <property type="protein sequence ID" value="RAQ28807.1"/>
    <property type="molecule type" value="Genomic_DNA"/>
</dbReference>